<evidence type="ECO:0000313" key="3">
    <source>
        <dbReference type="EMBL" id="KAG8593966.1"/>
    </source>
</evidence>
<gene>
    <name evidence="3" type="ORF">GDO81_001011</name>
</gene>
<accession>A0AAV7D9T2</accession>
<proteinExistence type="predicted"/>
<keyword evidence="4" id="KW-1185">Reference proteome</keyword>
<feature type="compositionally biased region" description="Polar residues" evidence="1">
    <location>
        <begin position="1"/>
        <end position="10"/>
    </location>
</feature>
<evidence type="ECO:0000256" key="1">
    <source>
        <dbReference type="SAM" id="MobiDB-lite"/>
    </source>
</evidence>
<dbReference type="AlphaFoldDB" id="A0AAV7D9T2"/>
<keyword evidence="2" id="KW-0812">Transmembrane</keyword>
<organism evidence="3 4">
    <name type="scientific">Engystomops pustulosus</name>
    <name type="common">Tungara frog</name>
    <name type="synonym">Physalaemus pustulosus</name>
    <dbReference type="NCBI Taxonomy" id="76066"/>
    <lineage>
        <taxon>Eukaryota</taxon>
        <taxon>Metazoa</taxon>
        <taxon>Chordata</taxon>
        <taxon>Craniata</taxon>
        <taxon>Vertebrata</taxon>
        <taxon>Euteleostomi</taxon>
        <taxon>Amphibia</taxon>
        <taxon>Batrachia</taxon>
        <taxon>Anura</taxon>
        <taxon>Neobatrachia</taxon>
        <taxon>Hyloidea</taxon>
        <taxon>Leptodactylidae</taxon>
        <taxon>Leiuperinae</taxon>
        <taxon>Engystomops</taxon>
    </lineage>
</organism>
<keyword evidence="2" id="KW-0472">Membrane</keyword>
<dbReference type="Proteomes" id="UP000824782">
    <property type="component" value="Unassembled WGS sequence"/>
</dbReference>
<evidence type="ECO:0000256" key="2">
    <source>
        <dbReference type="SAM" id="Phobius"/>
    </source>
</evidence>
<name>A0AAV7D9T2_ENGPU</name>
<evidence type="ECO:0000313" key="4">
    <source>
        <dbReference type="Proteomes" id="UP000824782"/>
    </source>
</evidence>
<feature type="transmembrane region" description="Helical" evidence="2">
    <location>
        <begin position="49"/>
        <end position="72"/>
    </location>
</feature>
<sequence>MDRTETLNSGTNATQTTATTSNYTTLQMDRTETLNSTQAYKGLSENPGLVAVLCIFISILCIAFVVTVVRFCNKPDPQFEKLDEVPMMHAPPTLRRTRLRLRRVGLLPKVSSRHIHGLRLFEFSLDLRGHAERILPFQFQLAYCFHDYASRDAVATHTVALLHTQLCNGMDYAACCLGMAISVLKKTHTYLLVTNA</sequence>
<feature type="region of interest" description="Disordered" evidence="1">
    <location>
        <begin position="1"/>
        <end position="24"/>
    </location>
</feature>
<reference evidence="3" key="1">
    <citation type="thesis" date="2020" institute="ProQuest LLC" country="789 East Eisenhower Parkway, Ann Arbor, MI, USA">
        <title>Comparative Genomics and Chromosome Evolution.</title>
        <authorList>
            <person name="Mudd A.B."/>
        </authorList>
    </citation>
    <scope>NUCLEOTIDE SEQUENCE</scope>
    <source>
        <strain evidence="3">237g6f4</strain>
        <tissue evidence="3">Blood</tissue>
    </source>
</reference>
<protein>
    <submittedName>
        <fullName evidence="3">Uncharacterized protein</fullName>
    </submittedName>
</protein>
<comment type="caution">
    <text evidence="3">The sequence shown here is derived from an EMBL/GenBank/DDBJ whole genome shotgun (WGS) entry which is preliminary data.</text>
</comment>
<dbReference type="EMBL" id="WNYA01000001">
    <property type="protein sequence ID" value="KAG8593966.1"/>
    <property type="molecule type" value="Genomic_DNA"/>
</dbReference>
<keyword evidence="2" id="KW-1133">Transmembrane helix</keyword>
<feature type="compositionally biased region" description="Low complexity" evidence="1">
    <location>
        <begin position="11"/>
        <end position="24"/>
    </location>
</feature>